<dbReference type="EMBL" id="NOXU01000019">
    <property type="protein sequence ID" value="OYQ36967.1"/>
    <property type="molecule type" value="Genomic_DNA"/>
</dbReference>
<feature type="chain" id="PRO_5012739219" evidence="1">
    <location>
        <begin position="22"/>
        <end position="103"/>
    </location>
</feature>
<accession>A0A255Z611</accession>
<comment type="caution">
    <text evidence="2">The sequence shown here is derived from an EMBL/GenBank/DDBJ whole genome shotgun (WGS) entry which is preliminary data.</text>
</comment>
<sequence>MKKAILSTAIVMILFAGAAQAGCEQGDPPTLPDGATASEAQMADAVKAVKAYIAATEEYQACLTAEGKRGKMDVESYNQSTDRMEKLAANFNKQLKAYKSRGG</sequence>
<evidence type="ECO:0000256" key="1">
    <source>
        <dbReference type="SAM" id="SignalP"/>
    </source>
</evidence>
<reference evidence="2 3" key="1">
    <citation type="submission" date="2017-07" db="EMBL/GenBank/DDBJ databases">
        <title>Niveispirillum cyanobacteriorum sp. nov., isolated from cyanobacterial aggregates in a eutrophic lake.</title>
        <authorList>
            <person name="Cai H."/>
        </authorList>
    </citation>
    <scope>NUCLEOTIDE SEQUENCE [LARGE SCALE GENOMIC DNA]</scope>
    <source>
        <strain evidence="3">TH1-14</strain>
    </source>
</reference>
<gene>
    <name evidence="2" type="ORF">CHU95_02985</name>
</gene>
<proteinExistence type="predicted"/>
<organism evidence="2 3">
    <name type="scientific">Niveispirillum lacus</name>
    <dbReference type="NCBI Taxonomy" id="1981099"/>
    <lineage>
        <taxon>Bacteria</taxon>
        <taxon>Pseudomonadati</taxon>
        <taxon>Pseudomonadota</taxon>
        <taxon>Alphaproteobacteria</taxon>
        <taxon>Rhodospirillales</taxon>
        <taxon>Azospirillaceae</taxon>
        <taxon>Niveispirillum</taxon>
    </lineage>
</organism>
<name>A0A255Z611_9PROT</name>
<keyword evidence="3" id="KW-1185">Reference proteome</keyword>
<protein>
    <submittedName>
        <fullName evidence="2">Uncharacterized protein</fullName>
    </submittedName>
</protein>
<evidence type="ECO:0000313" key="2">
    <source>
        <dbReference type="EMBL" id="OYQ36967.1"/>
    </source>
</evidence>
<keyword evidence="1" id="KW-0732">Signal</keyword>
<dbReference type="Proteomes" id="UP000216998">
    <property type="component" value="Unassembled WGS sequence"/>
</dbReference>
<dbReference type="OrthoDB" id="7061338at2"/>
<feature type="signal peptide" evidence="1">
    <location>
        <begin position="1"/>
        <end position="21"/>
    </location>
</feature>
<dbReference type="RefSeq" id="WP_094453594.1">
    <property type="nucleotide sequence ID" value="NZ_NOXU01000019.1"/>
</dbReference>
<dbReference type="AlphaFoldDB" id="A0A255Z611"/>
<evidence type="ECO:0000313" key="3">
    <source>
        <dbReference type="Proteomes" id="UP000216998"/>
    </source>
</evidence>